<dbReference type="PIRSF" id="PIRSF000521">
    <property type="entry name" value="Transaminase_4ab_Lys_Orn"/>
    <property type="match status" value="1"/>
</dbReference>
<dbReference type="CDD" id="cd00610">
    <property type="entry name" value="OAT_like"/>
    <property type="match status" value="1"/>
</dbReference>
<dbReference type="PANTHER" id="PTHR11986">
    <property type="entry name" value="AMINOTRANSFERASE CLASS III"/>
    <property type="match status" value="1"/>
</dbReference>
<dbReference type="Gene3D" id="3.40.640.10">
    <property type="entry name" value="Type I PLP-dependent aspartate aminotransferase-like (Major domain)"/>
    <property type="match status" value="1"/>
</dbReference>
<gene>
    <name evidence="7" type="primary">gabT</name>
    <name evidence="7" type="ORF">HL667_05575</name>
</gene>
<dbReference type="PROSITE" id="PS00600">
    <property type="entry name" value="AA_TRANSFER_CLASS_3"/>
    <property type="match status" value="1"/>
</dbReference>
<dbReference type="EMBL" id="JABFDN010000001">
    <property type="protein sequence ID" value="NPU64462.1"/>
    <property type="molecule type" value="Genomic_DNA"/>
</dbReference>
<dbReference type="InterPro" id="IPR015424">
    <property type="entry name" value="PyrdxlP-dep_Trfase"/>
</dbReference>
<comment type="cofactor">
    <cofactor evidence="1">
        <name>pyridoxal 5'-phosphate</name>
        <dbReference type="ChEBI" id="CHEBI:597326"/>
    </cofactor>
</comment>
<dbReference type="InterPro" id="IPR050103">
    <property type="entry name" value="Class-III_PLP-dep_AT"/>
</dbReference>
<keyword evidence="4 7" id="KW-0808">Transferase</keyword>
<reference evidence="7" key="1">
    <citation type="submission" date="2020-05" db="EMBL/GenBank/DDBJ databases">
        <title>Nod-independent and nitrogen-fixing Bradyrhizobium aeschynomene sp. nov. isolated from nodules of Aeschynomene indica.</title>
        <authorList>
            <person name="Zhang Z."/>
        </authorList>
    </citation>
    <scope>NUCLEOTIDE SEQUENCE</scope>
    <source>
        <strain evidence="7">83012</strain>
    </source>
</reference>
<evidence type="ECO:0000313" key="8">
    <source>
        <dbReference type="Proteomes" id="UP000886476"/>
    </source>
</evidence>
<dbReference type="InterPro" id="IPR005814">
    <property type="entry name" value="Aminotrans_3"/>
</dbReference>
<name>A0ABX2CAR5_9BRAD</name>
<dbReference type="EC" id="2.6.1.19" evidence="7"/>
<dbReference type="InterPro" id="IPR049704">
    <property type="entry name" value="Aminotrans_3_PPA_site"/>
</dbReference>
<dbReference type="NCBIfam" id="TIGR00700">
    <property type="entry name" value="GABAtrnsam"/>
    <property type="match status" value="1"/>
</dbReference>
<evidence type="ECO:0000256" key="4">
    <source>
        <dbReference type="ARBA" id="ARBA00022679"/>
    </source>
</evidence>
<comment type="caution">
    <text evidence="7">The sequence shown here is derived from an EMBL/GenBank/DDBJ whole genome shotgun (WGS) entry which is preliminary data.</text>
</comment>
<sequence length="429" mass="45428">MVANSAANEELLARRHEAVVRGVSYATPLFADRALNSEVWDVEGKRYVDFAGGIAVLNTGHCHPHVVAAIRAQLDRFTHTCFQVLQYEPYVRLSERLNALAPIAGPAKSILLTTGAEATENAIKIARAATGRSGIIAFTGAFHGRTALANAMTGKVMPYKKPFGPPLPGVWHAPFPIAGSNVSVEDTLSYINFIFKADVDASQVAAIIIEPVQGEGGFHPAPPELMRGLRRICDAHGIVLVADEVQTGFGRTGKMFAMEHYDVQPDLICVAKSLAGGMPLSGVIGRAAIMDAAEPGGLGGTYGGNPLACAAALAVLDVFEQERLLDRANAIGDRLRAAIERFSRANNLVPISGPRGPGAMVAFDILKQRGSDEPDAEMTRRVTRVAHENGLILLSCGVTASTIRILVPLTASDAIVDEGLAILEKCLAA</sequence>
<evidence type="ECO:0000313" key="7">
    <source>
        <dbReference type="EMBL" id="NPU64462.1"/>
    </source>
</evidence>
<dbReference type="PANTHER" id="PTHR11986:SF58">
    <property type="entry name" value="LEUCINE_METHIONINE RACEMASE"/>
    <property type="match status" value="1"/>
</dbReference>
<evidence type="ECO:0000256" key="5">
    <source>
        <dbReference type="ARBA" id="ARBA00022898"/>
    </source>
</evidence>
<proteinExistence type="inferred from homology"/>
<keyword evidence="8" id="KW-1185">Reference proteome</keyword>
<dbReference type="Gene3D" id="3.90.1150.10">
    <property type="entry name" value="Aspartate Aminotransferase, domain 1"/>
    <property type="match status" value="1"/>
</dbReference>
<dbReference type="SUPFAM" id="SSF53383">
    <property type="entry name" value="PLP-dependent transferases"/>
    <property type="match status" value="1"/>
</dbReference>
<evidence type="ECO:0000256" key="1">
    <source>
        <dbReference type="ARBA" id="ARBA00001933"/>
    </source>
</evidence>
<evidence type="ECO:0000256" key="6">
    <source>
        <dbReference type="RuleBase" id="RU003560"/>
    </source>
</evidence>
<dbReference type="InterPro" id="IPR015421">
    <property type="entry name" value="PyrdxlP-dep_Trfase_major"/>
</dbReference>
<organism evidence="7 8">
    <name type="scientific">Bradyrhizobium aeschynomenes</name>
    <dbReference type="NCBI Taxonomy" id="2734909"/>
    <lineage>
        <taxon>Bacteria</taxon>
        <taxon>Pseudomonadati</taxon>
        <taxon>Pseudomonadota</taxon>
        <taxon>Alphaproteobacteria</taxon>
        <taxon>Hyphomicrobiales</taxon>
        <taxon>Nitrobacteraceae</taxon>
        <taxon>Bradyrhizobium</taxon>
    </lineage>
</organism>
<dbReference type="Proteomes" id="UP000886476">
    <property type="component" value="Unassembled WGS sequence"/>
</dbReference>
<keyword evidence="3 7" id="KW-0032">Aminotransferase</keyword>
<dbReference type="InterPro" id="IPR015422">
    <property type="entry name" value="PyrdxlP-dep_Trfase_small"/>
</dbReference>
<accession>A0ABX2CAR5</accession>
<dbReference type="RefSeq" id="WP_172109508.1">
    <property type="nucleotide sequence ID" value="NZ_JABFDN010000001.1"/>
</dbReference>
<comment type="similarity">
    <text evidence="2 6">Belongs to the class-III pyridoxal-phosphate-dependent aminotransferase family.</text>
</comment>
<evidence type="ECO:0000256" key="3">
    <source>
        <dbReference type="ARBA" id="ARBA00022576"/>
    </source>
</evidence>
<evidence type="ECO:0000256" key="2">
    <source>
        <dbReference type="ARBA" id="ARBA00008954"/>
    </source>
</evidence>
<dbReference type="InterPro" id="IPR004632">
    <property type="entry name" value="4NH2But_aminotransferase_bac"/>
</dbReference>
<keyword evidence="5 6" id="KW-0663">Pyridoxal phosphate</keyword>
<dbReference type="GO" id="GO:0034386">
    <property type="term" value="F:4-aminobutyrate:2-oxoglutarate transaminase activity"/>
    <property type="evidence" value="ECO:0007669"/>
    <property type="project" value="UniProtKB-EC"/>
</dbReference>
<dbReference type="Pfam" id="PF00202">
    <property type="entry name" value="Aminotran_3"/>
    <property type="match status" value="1"/>
</dbReference>
<protein>
    <submittedName>
        <fullName evidence="7">4-aminobutyrate--2-oxoglutarate transaminase</fullName>
        <ecNumber evidence="7">2.6.1.19</ecNumber>
    </submittedName>
</protein>